<dbReference type="EMBL" id="JAQOSO010000074">
    <property type="protein sequence ID" value="MDJ1174921.1"/>
    <property type="molecule type" value="Genomic_DNA"/>
</dbReference>
<keyword evidence="4" id="KW-1185">Reference proteome</keyword>
<name>A0ABT7B8U0_9CYAN</name>
<dbReference type="SUPFAM" id="SSF52833">
    <property type="entry name" value="Thioredoxin-like"/>
    <property type="match status" value="1"/>
</dbReference>
<keyword evidence="1" id="KW-0812">Transmembrane</keyword>
<dbReference type="RefSeq" id="WP_283767237.1">
    <property type="nucleotide sequence ID" value="NZ_JAQOSO010000074.1"/>
</dbReference>
<proteinExistence type="predicted"/>
<organism evidence="3 4">
    <name type="scientific">Roseofilum capinflatum BLCC-M114</name>
    <dbReference type="NCBI Taxonomy" id="3022440"/>
    <lineage>
        <taxon>Bacteria</taxon>
        <taxon>Bacillati</taxon>
        <taxon>Cyanobacteriota</taxon>
        <taxon>Cyanophyceae</taxon>
        <taxon>Desertifilales</taxon>
        <taxon>Desertifilaceae</taxon>
        <taxon>Roseofilum</taxon>
        <taxon>Roseofilum capinflatum</taxon>
    </lineage>
</organism>
<protein>
    <recommendedName>
        <fullName evidence="2">Thioredoxin domain-containing protein</fullName>
    </recommendedName>
</protein>
<evidence type="ECO:0000259" key="2">
    <source>
        <dbReference type="PROSITE" id="PS51352"/>
    </source>
</evidence>
<dbReference type="Gene3D" id="3.40.30.10">
    <property type="entry name" value="Glutaredoxin"/>
    <property type="match status" value="1"/>
</dbReference>
<dbReference type="Proteomes" id="UP001235849">
    <property type="component" value="Unassembled WGS sequence"/>
</dbReference>
<evidence type="ECO:0000313" key="3">
    <source>
        <dbReference type="EMBL" id="MDJ1174921.1"/>
    </source>
</evidence>
<feature type="domain" description="Thioredoxin" evidence="2">
    <location>
        <begin position="35"/>
        <end position="163"/>
    </location>
</feature>
<dbReference type="PANTHER" id="PTHR34573:SF1">
    <property type="entry name" value="VITAMIN K EPOXIDE REDUCTASE DOMAIN-CONTAINING PROTEIN"/>
    <property type="match status" value="1"/>
</dbReference>
<dbReference type="PANTHER" id="PTHR34573">
    <property type="entry name" value="VKC DOMAIN-CONTAINING PROTEIN"/>
    <property type="match status" value="1"/>
</dbReference>
<dbReference type="InterPro" id="IPR013766">
    <property type="entry name" value="Thioredoxin_domain"/>
</dbReference>
<keyword evidence="1" id="KW-1133">Transmembrane helix</keyword>
<comment type="caution">
    <text evidence="3">The sequence shown here is derived from an EMBL/GenBank/DDBJ whole genome shotgun (WGS) entry which is preliminary data.</text>
</comment>
<dbReference type="InterPro" id="IPR036249">
    <property type="entry name" value="Thioredoxin-like_sf"/>
</dbReference>
<feature type="transmembrane region" description="Helical" evidence="1">
    <location>
        <begin position="12"/>
        <end position="30"/>
    </location>
</feature>
<evidence type="ECO:0000313" key="4">
    <source>
        <dbReference type="Proteomes" id="UP001235849"/>
    </source>
</evidence>
<dbReference type="PROSITE" id="PS51352">
    <property type="entry name" value="THIOREDOXIN_2"/>
    <property type="match status" value="1"/>
</dbReference>
<evidence type="ECO:0000256" key="1">
    <source>
        <dbReference type="SAM" id="Phobius"/>
    </source>
</evidence>
<gene>
    <name evidence="3" type="ORF">PMG25_12525</name>
</gene>
<sequence length="163" mass="17667">MNSSLKPIAKKLTLSLFWLGLGTGGLFFLGNLNPSPINTRAQAQVSPSQSPPIETASTPASLALAQHLQNIGAKMYGAYWCPHCHSQKERFGEQAVAQVMLAEREPVYIECSPEGRTAPQAEVCQQAGISAYPTWVIDGEKYEGNLPLQQLAEVSGYQGSQEF</sequence>
<keyword evidence="1" id="KW-0472">Membrane</keyword>
<reference evidence="3 4" key="1">
    <citation type="submission" date="2023-01" db="EMBL/GenBank/DDBJ databases">
        <title>Novel diversity within Roseofilum (Cyanobacteria; Desertifilaceae) from marine benthic mats with descriptions of four novel species.</title>
        <authorList>
            <person name="Wang Y."/>
            <person name="Berthold D.E."/>
            <person name="Hu J."/>
            <person name="Lefler F.W."/>
            <person name="Laughinghouse H.D. IV."/>
        </authorList>
    </citation>
    <scope>NUCLEOTIDE SEQUENCE [LARGE SCALE GENOMIC DNA]</scope>
    <source>
        <strain evidence="3 4">BLCC-M114</strain>
    </source>
</reference>
<accession>A0ABT7B8U0</accession>